<dbReference type="AlphaFoldDB" id="A0A5M3WRH1"/>
<comment type="caution">
    <text evidence="2">The sequence shown here is derived from an EMBL/GenBank/DDBJ whole genome shotgun (WGS) entry which is preliminary data.</text>
</comment>
<evidence type="ECO:0000256" key="1">
    <source>
        <dbReference type="SAM" id="MobiDB-lite"/>
    </source>
</evidence>
<dbReference type="Proteomes" id="UP000331127">
    <property type="component" value="Unassembled WGS sequence"/>
</dbReference>
<organism evidence="2 3">
    <name type="scientific">Acrocarpospora macrocephala</name>
    <dbReference type="NCBI Taxonomy" id="150177"/>
    <lineage>
        <taxon>Bacteria</taxon>
        <taxon>Bacillati</taxon>
        <taxon>Actinomycetota</taxon>
        <taxon>Actinomycetes</taxon>
        <taxon>Streptosporangiales</taxon>
        <taxon>Streptosporangiaceae</taxon>
        <taxon>Acrocarpospora</taxon>
    </lineage>
</organism>
<dbReference type="EMBL" id="BLAE01000015">
    <property type="protein sequence ID" value="GES09343.1"/>
    <property type="molecule type" value="Genomic_DNA"/>
</dbReference>
<gene>
    <name evidence="2" type="ORF">Amac_029390</name>
</gene>
<protein>
    <submittedName>
        <fullName evidence="2">Uncharacterized protein</fullName>
    </submittedName>
</protein>
<evidence type="ECO:0000313" key="2">
    <source>
        <dbReference type="EMBL" id="GES09343.1"/>
    </source>
</evidence>
<accession>A0A5M3WRH1</accession>
<keyword evidence="3" id="KW-1185">Reference proteome</keyword>
<proteinExistence type="predicted"/>
<sequence>MTKDHVPPDLSLRTHQHLTACRITAAGFRGGLSVDTGDRSSSGQAPAPGREDWVGAFAPLGGQDVAVAGIGVAPAQVGVRGPGPGSGTEYTAERLLACA</sequence>
<evidence type="ECO:0000313" key="3">
    <source>
        <dbReference type="Proteomes" id="UP000331127"/>
    </source>
</evidence>
<name>A0A5M3WRH1_9ACTN</name>
<feature type="region of interest" description="Disordered" evidence="1">
    <location>
        <begin position="32"/>
        <end position="52"/>
    </location>
</feature>
<reference evidence="2 3" key="1">
    <citation type="submission" date="2019-10" db="EMBL/GenBank/DDBJ databases">
        <title>Whole genome shotgun sequence of Acrocarpospora macrocephala NBRC 16266.</title>
        <authorList>
            <person name="Ichikawa N."/>
            <person name="Kimura A."/>
            <person name="Kitahashi Y."/>
            <person name="Komaki H."/>
            <person name="Oguchi A."/>
        </authorList>
    </citation>
    <scope>NUCLEOTIDE SEQUENCE [LARGE SCALE GENOMIC DNA]</scope>
    <source>
        <strain evidence="2 3">NBRC 16266</strain>
    </source>
</reference>